<dbReference type="PROSITE" id="PS50048">
    <property type="entry name" value="ZN2_CY6_FUNGAL_2"/>
    <property type="match status" value="1"/>
</dbReference>
<keyword evidence="2" id="KW-0479">Metal-binding</keyword>
<dbReference type="InterPro" id="IPR036864">
    <property type="entry name" value="Zn2-C6_fun-type_DNA-bd_sf"/>
</dbReference>
<gene>
    <name evidence="7" type="ORF">H4R34_002220</name>
</gene>
<protein>
    <recommendedName>
        <fullName evidence="6">Zn(2)-C6 fungal-type domain-containing protein</fullName>
    </recommendedName>
</protein>
<dbReference type="CDD" id="cd12148">
    <property type="entry name" value="fungal_TF_MHR"/>
    <property type="match status" value="1"/>
</dbReference>
<sequence>MSQYIVFSLEPAGTDSYSPFGRRYRQSSCKRCRARKKGCDGREPCQKCVSANTACEYGFSKRMPTKRHGTPLHCSPPIPSSFPPTTVRTATCCTTPPSDDSIDFPSVPGLALSPVSTTPLAGWTDGPRAAVHSSPILVEPLVSFLEAAIRRNDPIVLRPETATLTSVAVAQRVGLKSNEEQIYNPFLVISMITIFVNQQTRIFRDLYLQRLYRKLKAGQIPPLTLNVLLAFAASVARSHDIGISTRKAAIMVYYERADKLLMGELDRPTIETPYLLLLMAGASMVVDCNETFVYYSGLSKRLLIQLNIHLTDASTTESSGTYTTVDPSHNPNDELLDEDLVREYKRRVYWSIATHDNLISCLMGISSALTTEPSCVNPINDTLIERILRCDPSEDHYPIIIPGINYTLMGYPYITKLATLIAKVSELRIQAQDNAAMDIAQYHRLNAELLHWYGALPPQYRLPDQYPARLEIDTRPIHYESLYSLHSYYYVTVILLNCYNLFLGSVGFHPEKDPTCHKVGFQAAEAFTTHCLPYYNTVSEQYHTLSTVAYVSIPVTMYVVSLSDTTPEERKEHMATINRYLAFLKRVQANCSHTDVFIRVLQSQLPPDLQDN</sequence>
<dbReference type="GO" id="GO:0008270">
    <property type="term" value="F:zinc ion binding"/>
    <property type="evidence" value="ECO:0007669"/>
    <property type="project" value="InterPro"/>
</dbReference>
<evidence type="ECO:0000256" key="5">
    <source>
        <dbReference type="ARBA" id="ARBA00023242"/>
    </source>
</evidence>
<dbReference type="PANTHER" id="PTHR47338:SF5">
    <property type="entry name" value="ZN(II)2CYS6 TRANSCRIPTION FACTOR (EUROFUNG)"/>
    <property type="match status" value="1"/>
</dbReference>
<dbReference type="SMART" id="SM00066">
    <property type="entry name" value="GAL4"/>
    <property type="match status" value="1"/>
</dbReference>
<feature type="domain" description="Zn(2)-C6 fungal-type" evidence="6">
    <location>
        <begin position="28"/>
        <end position="57"/>
    </location>
</feature>
<keyword evidence="4" id="KW-0804">Transcription</keyword>
<evidence type="ECO:0000256" key="2">
    <source>
        <dbReference type="ARBA" id="ARBA00022723"/>
    </source>
</evidence>
<dbReference type="EMBL" id="JANBQB010000139">
    <property type="protein sequence ID" value="KAJ1981078.1"/>
    <property type="molecule type" value="Genomic_DNA"/>
</dbReference>
<dbReference type="InterPro" id="IPR050815">
    <property type="entry name" value="TF_fung"/>
</dbReference>
<dbReference type="SUPFAM" id="SSF57701">
    <property type="entry name" value="Zn2/Cys6 DNA-binding domain"/>
    <property type="match status" value="1"/>
</dbReference>
<dbReference type="CDD" id="cd00067">
    <property type="entry name" value="GAL4"/>
    <property type="match status" value="1"/>
</dbReference>
<comment type="subcellular location">
    <subcellularLocation>
        <location evidence="1">Nucleus</location>
    </subcellularLocation>
</comment>
<organism evidence="7 8">
    <name type="scientific">Dimargaris verticillata</name>
    <dbReference type="NCBI Taxonomy" id="2761393"/>
    <lineage>
        <taxon>Eukaryota</taxon>
        <taxon>Fungi</taxon>
        <taxon>Fungi incertae sedis</taxon>
        <taxon>Zoopagomycota</taxon>
        <taxon>Kickxellomycotina</taxon>
        <taxon>Dimargaritomycetes</taxon>
        <taxon>Dimargaritales</taxon>
        <taxon>Dimargaritaceae</taxon>
        <taxon>Dimargaris</taxon>
    </lineage>
</organism>
<dbReference type="GO" id="GO:0005634">
    <property type="term" value="C:nucleus"/>
    <property type="evidence" value="ECO:0007669"/>
    <property type="project" value="UniProtKB-SubCell"/>
</dbReference>
<proteinExistence type="predicted"/>
<keyword evidence="3" id="KW-0805">Transcription regulation</keyword>
<dbReference type="Gene3D" id="4.10.240.10">
    <property type="entry name" value="Zn(2)-C6 fungal-type DNA-binding domain"/>
    <property type="match status" value="1"/>
</dbReference>
<dbReference type="PANTHER" id="PTHR47338">
    <property type="entry name" value="ZN(II)2CYS6 TRANSCRIPTION FACTOR (EUROFUNG)-RELATED"/>
    <property type="match status" value="1"/>
</dbReference>
<evidence type="ECO:0000313" key="8">
    <source>
        <dbReference type="Proteomes" id="UP001151582"/>
    </source>
</evidence>
<keyword evidence="8" id="KW-1185">Reference proteome</keyword>
<dbReference type="Proteomes" id="UP001151582">
    <property type="component" value="Unassembled WGS sequence"/>
</dbReference>
<dbReference type="AlphaFoldDB" id="A0A9W8EEA5"/>
<reference evidence="7" key="1">
    <citation type="submission" date="2022-07" db="EMBL/GenBank/DDBJ databases">
        <title>Phylogenomic reconstructions and comparative analyses of Kickxellomycotina fungi.</title>
        <authorList>
            <person name="Reynolds N.K."/>
            <person name="Stajich J.E."/>
            <person name="Barry K."/>
            <person name="Grigoriev I.V."/>
            <person name="Crous P."/>
            <person name="Smith M.E."/>
        </authorList>
    </citation>
    <scope>NUCLEOTIDE SEQUENCE</scope>
    <source>
        <strain evidence="7">RSA 567</strain>
    </source>
</reference>
<dbReference type="GO" id="GO:0000981">
    <property type="term" value="F:DNA-binding transcription factor activity, RNA polymerase II-specific"/>
    <property type="evidence" value="ECO:0007669"/>
    <property type="project" value="InterPro"/>
</dbReference>
<accession>A0A9W8EEA5</accession>
<name>A0A9W8EEA5_9FUNG</name>
<dbReference type="OrthoDB" id="2017365at2759"/>
<evidence type="ECO:0000313" key="7">
    <source>
        <dbReference type="EMBL" id="KAJ1981078.1"/>
    </source>
</evidence>
<keyword evidence="5" id="KW-0539">Nucleus</keyword>
<evidence type="ECO:0000259" key="6">
    <source>
        <dbReference type="PROSITE" id="PS50048"/>
    </source>
</evidence>
<dbReference type="PROSITE" id="PS00463">
    <property type="entry name" value="ZN2_CY6_FUNGAL_1"/>
    <property type="match status" value="1"/>
</dbReference>
<dbReference type="InterPro" id="IPR001138">
    <property type="entry name" value="Zn2Cys6_DnaBD"/>
</dbReference>
<dbReference type="Pfam" id="PF00172">
    <property type="entry name" value="Zn_clus"/>
    <property type="match status" value="1"/>
</dbReference>
<evidence type="ECO:0000256" key="3">
    <source>
        <dbReference type="ARBA" id="ARBA00023015"/>
    </source>
</evidence>
<evidence type="ECO:0000256" key="1">
    <source>
        <dbReference type="ARBA" id="ARBA00004123"/>
    </source>
</evidence>
<comment type="caution">
    <text evidence="7">The sequence shown here is derived from an EMBL/GenBank/DDBJ whole genome shotgun (WGS) entry which is preliminary data.</text>
</comment>
<evidence type="ECO:0000256" key="4">
    <source>
        <dbReference type="ARBA" id="ARBA00023163"/>
    </source>
</evidence>